<reference evidence="11 12" key="1">
    <citation type="submission" date="2023-11" db="EMBL/GenBank/DDBJ databases">
        <title>Plant-associative lifestyle of Vibrio porteresiae and its evolutionary dynamics.</title>
        <authorList>
            <person name="Rameshkumar N."/>
            <person name="Kirti K."/>
        </authorList>
    </citation>
    <scope>NUCLEOTIDE SEQUENCE [LARGE SCALE GENOMIC DNA]</scope>
    <source>
        <strain evidence="11 12">MSSRF30</strain>
    </source>
</reference>
<evidence type="ECO:0000256" key="4">
    <source>
        <dbReference type="ARBA" id="ARBA00022692"/>
    </source>
</evidence>
<protein>
    <submittedName>
        <fullName evidence="11">Nucleoside transporter C-terminal domain-containing protein</fullName>
    </submittedName>
</protein>
<evidence type="ECO:0000256" key="7">
    <source>
        <dbReference type="SAM" id="Phobius"/>
    </source>
</evidence>
<dbReference type="PANTHER" id="PTHR10590">
    <property type="entry name" value="SODIUM/NUCLEOSIDE COTRANSPORTER"/>
    <property type="match status" value="1"/>
</dbReference>
<feature type="transmembrane region" description="Helical" evidence="7">
    <location>
        <begin position="273"/>
        <end position="294"/>
    </location>
</feature>
<proteinExistence type="inferred from homology"/>
<feature type="domain" description="Concentrative nucleoside transporter C-terminal" evidence="9">
    <location>
        <begin position="193"/>
        <end position="391"/>
    </location>
</feature>
<feature type="transmembrane region" description="Helical" evidence="7">
    <location>
        <begin position="334"/>
        <end position="355"/>
    </location>
</feature>
<evidence type="ECO:0000259" key="10">
    <source>
        <dbReference type="Pfam" id="PF07670"/>
    </source>
</evidence>
<evidence type="ECO:0000256" key="1">
    <source>
        <dbReference type="ARBA" id="ARBA00004651"/>
    </source>
</evidence>
<comment type="subcellular location">
    <subcellularLocation>
        <location evidence="1">Cell membrane</location>
        <topology evidence="1">Multi-pass membrane protein</topology>
    </subcellularLocation>
</comment>
<keyword evidence="5 7" id="KW-1133">Transmembrane helix</keyword>
<evidence type="ECO:0000259" key="9">
    <source>
        <dbReference type="Pfam" id="PF07662"/>
    </source>
</evidence>
<name>A0ABZ0QFE7_9VIBR</name>
<evidence type="ECO:0000256" key="3">
    <source>
        <dbReference type="ARBA" id="ARBA00022475"/>
    </source>
</evidence>
<evidence type="ECO:0000313" key="11">
    <source>
        <dbReference type="EMBL" id="WPC75204.1"/>
    </source>
</evidence>
<feature type="transmembrane region" description="Helical" evidence="7">
    <location>
        <begin position="375"/>
        <end position="393"/>
    </location>
</feature>
<feature type="transmembrane region" description="Helical" evidence="7">
    <location>
        <begin position="241"/>
        <end position="266"/>
    </location>
</feature>
<evidence type="ECO:0000256" key="2">
    <source>
        <dbReference type="ARBA" id="ARBA00009033"/>
    </source>
</evidence>
<dbReference type="Pfam" id="PF07670">
    <property type="entry name" value="Gate"/>
    <property type="match status" value="1"/>
</dbReference>
<feature type="domain" description="Concentrative nucleoside transporter N-terminal" evidence="8">
    <location>
        <begin position="10"/>
        <end position="82"/>
    </location>
</feature>
<dbReference type="Pfam" id="PF01773">
    <property type="entry name" value="Nucleos_tra2_N"/>
    <property type="match status" value="1"/>
</dbReference>
<feature type="domain" description="Nucleoside transporter/FeoB GTPase Gate" evidence="10">
    <location>
        <begin position="91"/>
        <end position="190"/>
    </location>
</feature>
<evidence type="ECO:0000259" key="8">
    <source>
        <dbReference type="Pfam" id="PF01773"/>
    </source>
</evidence>
<dbReference type="InterPro" id="IPR011642">
    <property type="entry name" value="Gate_dom"/>
</dbReference>
<evidence type="ECO:0000256" key="5">
    <source>
        <dbReference type="ARBA" id="ARBA00022989"/>
    </source>
</evidence>
<accession>A0ABZ0QFE7</accession>
<dbReference type="InterPro" id="IPR011657">
    <property type="entry name" value="CNT_C_dom"/>
</dbReference>
<dbReference type="InterPro" id="IPR008276">
    <property type="entry name" value="C_nuclsd_transpt"/>
</dbReference>
<dbReference type="Pfam" id="PF07662">
    <property type="entry name" value="Nucleos_tra2_C"/>
    <property type="match status" value="1"/>
</dbReference>
<keyword evidence="12" id="KW-1185">Reference proteome</keyword>
<gene>
    <name evidence="11" type="ORF">R8Z52_08400</name>
</gene>
<keyword evidence="4 7" id="KW-0812">Transmembrane</keyword>
<dbReference type="Proteomes" id="UP001304071">
    <property type="component" value="Chromosome 1"/>
</dbReference>
<evidence type="ECO:0000313" key="12">
    <source>
        <dbReference type="Proteomes" id="UP001304071"/>
    </source>
</evidence>
<sequence length="394" mass="42950">MQSVLHFCLAIAVIFALALLVSYDRKQIKIRYIIQLVVIEVLLAWFLLNSKAGVVAVSSFAGLFDELMKFAGQGSDFVFGNMSKQGMAYVFLNVLCPIIFISALIGILQHFRILPWFIRIVGTVLSKINGMGKLESFNAVSSLMLGQSENFIAYKGILGQQSPRRMYTMAATAMSTVSMSIVGAYMSMIEARYVVVALILNMFSTFILLSIINPYDASEEPEPELSELHEKQSFFEMLGDYILAGFRVAMIVAAMLIGFIALIAALNALFSAVIGFSFQELMGYVFYPLAWIIGIPSQDALHAGSIMATKLVSNEFVAMLQLKEIAAEFAPRSLGILSVFLVSFANFASIGIVAGAIKGVDENQGNIVSRFGFRLVYGSTLVSLLSAAIAGLVM</sequence>
<dbReference type="InterPro" id="IPR002668">
    <property type="entry name" value="CNT_N_dom"/>
</dbReference>
<dbReference type="PANTHER" id="PTHR10590:SF21">
    <property type="entry name" value="NUCLEOSIDE PERMEASE NUPC"/>
    <property type="match status" value="1"/>
</dbReference>
<organism evidence="11 12">
    <name type="scientific">Vibrio porteresiae DSM 19223</name>
    <dbReference type="NCBI Taxonomy" id="1123496"/>
    <lineage>
        <taxon>Bacteria</taxon>
        <taxon>Pseudomonadati</taxon>
        <taxon>Pseudomonadota</taxon>
        <taxon>Gammaproteobacteria</taxon>
        <taxon>Vibrionales</taxon>
        <taxon>Vibrionaceae</taxon>
        <taxon>Vibrio</taxon>
    </lineage>
</organism>
<comment type="similarity">
    <text evidence="2">Belongs to the concentrative nucleoside transporter (CNT) (TC 2.A.41) family.</text>
</comment>
<feature type="transmembrane region" description="Helical" evidence="7">
    <location>
        <begin position="193"/>
        <end position="212"/>
    </location>
</feature>
<feature type="transmembrane region" description="Helical" evidence="7">
    <location>
        <begin position="30"/>
        <end position="48"/>
    </location>
</feature>
<dbReference type="RefSeq" id="WP_261895683.1">
    <property type="nucleotide sequence ID" value="NZ_AP024895.1"/>
</dbReference>
<evidence type="ECO:0000256" key="6">
    <source>
        <dbReference type="ARBA" id="ARBA00023136"/>
    </source>
</evidence>
<keyword evidence="6 7" id="KW-0472">Membrane</keyword>
<keyword evidence="3" id="KW-1003">Cell membrane</keyword>
<feature type="transmembrane region" description="Helical" evidence="7">
    <location>
        <begin position="88"/>
        <end position="108"/>
    </location>
</feature>
<dbReference type="EMBL" id="CP138203">
    <property type="protein sequence ID" value="WPC75204.1"/>
    <property type="molecule type" value="Genomic_DNA"/>
</dbReference>